<dbReference type="EMBL" id="AUBJ02000001">
    <property type="protein sequence ID" value="MCP2330086.1"/>
    <property type="molecule type" value="Genomic_DNA"/>
</dbReference>
<sequence length="488" mass="53361">MGSMMRWGLVSGDGLPVSGLLTVFRNVVDHAVDDGVLHTPVAADLGYSWRADKADYFPRGMAGSRYPHWLTVTDAVPVDQERTSLMAELTEIRLAVARAATLSEVETRRLRERIDRLARPYEEHFTRWLSDHDIDWVIAVNLTLSDAVPVNLALRRAAARYWRDGRPGGVLYWDHDLFGSCAIPEGDARFYPPAPNSLTPVPGGLPSDRWAVVTEGLAEEAAGYPTASRPRVTPNVLPVLPESPELDARHREFLVDNGLTDRQPVVLVPVRLFRVKGVEIAVSVFAEMLRTARDAGDPDPALLVFGSVEEDPPYAAEVLDHVRALDVTGSVRFLDGVPLTSHREDDRWRLDEIDLLRICRATGGAVLFTPNLPDVETVGLGPALAALADVPCAVTDYDAFESVYQGRVTCVVADPAEPRGAAAALSRWMAGARAGDRDAVEALRRNHEAVRALFPSAPWRELVREMADSLRPSPVGAGAHRSGPGSHR</sequence>
<evidence type="ECO:0000313" key="2">
    <source>
        <dbReference type="Proteomes" id="UP000791080"/>
    </source>
</evidence>
<dbReference type="Gene3D" id="3.40.50.2000">
    <property type="entry name" value="Glycogen Phosphorylase B"/>
    <property type="match status" value="1"/>
</dbReference>
<keyword evidence="2" id="KW-1185">Reference proteome</keyword>
<dbReference type="Proteomes" id="UP000791080">
    <property type="component" value="Unassembled WGS sequence"/>
</dbReference>
<organism evidence="1 2">
    <name type="scientific">Actinoalloteichus caeruleus DSM 43889</name>
    <dbReference type="NCBI Taxonomy" id="1120930"/>
    <lineage>
        <taxon>Bacteria</taxon>
        <taxon>Bacillati</taxon>
        <taxon>Actinomycetota</taxon>
        <taxon>Actinomycetes</taxon>
        <taxon>Pseudonocardiales</taxon>
        <taxon>Pseudonocardiaceae</taxon>
        <taxon>Actinoalloteichus</taxon>
        <taxon>Actinoalloteichus cyanogriseus</taxon>
    </lineage>
</organism>
<reference evidence="1 2" key="1">
    <citation type="submission" date="2022-06" db="EMBL/GenBank/DDBJ databases">
        <title>Genomic Encyclopedia of Type Strains, Phase I: the one thousand microbial genomes (KMG-I) project.</title>
        <authorList>
            <person name="Kyrpides N."/>
        </authorList>
    </citation>
    <scope>NUCLEOTIDE SEQUENCE [LARGE SCALE GENOMIC DNA]</scope>
    <source>
        <strain evidence="1 2">DSM 43889</strain>
    </source>
</reference>
<dbReference type="RefSeq" id="WP_051314191.1">
    <property type="nucleotide sequence ID" value="NZ_AUBJ02000001.1"/>
</dbReference>
<name>A0ABT1JE68_ACTCY</name>
<comment type="caution">
    <text evidence="1">The sequence shown here is derived from an EMBL/GenBank/DDBJ whole genome shotgun (WGS) entry which is preliminary data.</text>
</comment>
<dbReference type="SUPFAM" id="SSF53756">
    <property type="entry name" value="UDP-Glycosyltransferase/glycogen phosphorylase"/>
    <property type="match status" value="1"/>
</dbReference>
<evidence type="ECO:0000313" key="1">
    <source>
        <dbReference type="EMBL" id="MCP2330086.1"/>
    </source>
</evidence>
<accession>A0ABT1JE68</accession>
<proteinExistence type="predicted"/>
<gene>
    <name evidence="1" type="ORF">G443_000356</name>
</gene>
<protein>
    <submittedName>
        <fullName evidence="1">Glycosyltransferase involved in cell wall bisynthesis</fullName>
    </submittedName>
</protein>